<dbReference type="RefSeq" id="WP_170236062.1">
    <property type="nucleotide sequence ID" value="NZ_BJYA01000014.1"/>
</dbReference>
<gene>
    <name evidence="1" type="ORF">AHA02nite_20680</name>
</gene>
<dbReference type="InterPro" id="IPR020139">
    <property type="entry name" value="DUF2642"/>
</dbReference>
<evidence type="ECO:0008006" key="3">
    <source>
        <dbReference type="Google" id="ProtNLM"/>
    </source>
</evidence>
<dbReference type="Proteomes" id="UP000321440">
    <property type="component" value="Unassembled WGS sequence"/>
</dbReference>
<evidence type="ECO:0000313" key="2">
    <source>
        <dbReference type="Proteomes" id="UP000321440"/>
    </source>
</evidence>
<protein>
    <recommendedName>
        <fullName evidence="3">DUF2642 domain-containing protein</fullName>
    </recommendedName>
</protein>
<name>A0A511WAD5_9BACI</name>
<sequence>MYYNNPNYTQYGYPQMPRQDEQEVGLLSLSIIEPFMFYNLQGLNGSNVVVQTTQGAERGKLVEATPDHITMEVSGNYYFIRMQEVVWVMPTNYEPDHI</sequence>
<organism evidence="1 2">
    <name type="scientific">Alkalibacillus haloalkaliphilus</name>
    <dbReference type="NCBI Taxonomy" id="94136"/>
    <lineage>
        <taxon>Bacteria</taxon>
        <taxon>Bacillati</taxon>
        <taxon>Bacillota</taxon>
        <taxon>Bacilli</taxon>
        <taxon>Bacillales</taxon>
        <taxon>Bacillaceae</taxon>
        <taxon>Alkalibacillus</taxon>
    </lineage>
</organism>
<keyword evidence="2" id="KW-1185">Reference proteome</keyword>
<dbReference type="EMBL" id="BJYA01000014">
    <property type="protein sequence ID" value="GEN46292.1"/>
    <property type="molecule type" value="Genomic_DNA"/>
</dbReference>
<comment type="caution">
    <text evidence="1">The sequence shown here is derived from an EMBL/GenBank/DDBJ whole genome shotgun (WGS) entry which is preliminary data.</text>
</comment>
<dbReference type="AlphaFoldDB" id="A0A511WAD5"/>
<dbReference type="Pfam" id="PF10842">
    <property type="entry name" value="DUF2642"/>
    <property type="match status" value="1"/>
</dbReference>
<evidence type="ECO:0000313" key="1">
    <source>
        <dbReference type="EMBL" id="GEN46292.1"/>
    </source>
</evidence>
<reference evidence="1 2" key="1">
    <citation type="submission" date="2019-07" db="EMBL/GenBank/DDBJ databases">
        <title>Whole genome shotgun sequence of Alkalibacillus haloalkaliphilus NBRC 103110.</title>
        <authorList>
            <person name="Hosoyama A."/>
            <person name="Uohara A."/>
            <person name="Ohji S."/>
            <person name="Ichikawa N."/>
        </authorList>
    </citation>
    <scope>NUCLEOTIDE SEQUENCE [LARGE SCALE GENOMIC DNA]</scope>
    <source>
        <strain evidence="1 2">NBRC 103110</strain>
    </source>
</reference>
<proteinExistence type="predicted"/>
<accession>A0A511WAD5</accession>